<feature type="signal peptide" evidence="2">
    <location>
        <begin position="1"/>
        <end position="25"/>
    </location>
</feature>
<protein>
    <submittedName>
        <fullName evidence="3">Lipoprotein LpqV</fullName>
    </submittedName>
</protein>
<proteinExistence type="predicted"/>
<evidence type="ECO:0000313" key="3">
    <source>
        <dbReference type="EMBL" id="MDN4522127.1"/>
    </source>
</evidence>
<dbReference type="EMBL" id="JAUHTC010000098">
    <property type="protein sequence ID" value="MDN4522127.1"/>
    <property type="molecule type" value="Genomic_DNA"/>
</dbReference>
<feature type="chain" id="PRO_5045723269" evidence="2">
    <location>
        <begin position="26"/>
        <end position="146"/>
    </location>
</feature>
<reference evidence="3" key="1">
    <citation type="submission" date="2023-07" db="EMBL/GenBank/DDBJ databases">
        <title>Degradation of tert-butanol by M. austroafricanum TBA100.</title>
        <authorList>
            <person name="Helbich S."/>
            <person name="Vainshtein Y."/>
        </authorList>
    </citation>
    <scope>NUCLEOTIDE SEQUENCE</scope>
    <source>
        <strain evidence="3">TBA100</strain>
    </source>
</reference>
<feature type="region of interest" description="Disordered" evidence="1">
    <location>
        <begin position="25"/>
        <end position="56"/>
    </location>
</feature>
<dbReference type="RefSeq" id="WP_011781835.1">
    <property type="nucleotide sequence ID" value="NZ_CP070380.1"/>
</dbReference>
<dbReference type="Pfam" id="PF17301">
    <property type="entry name" value="LpqV"/>
    <property type="match status" value="1"/>
</dbReference>
<comment type="caution">
    <text evidence="3">The sequence shown here is derived from an EMBL/GenBank/DDBJ whole genome shotgun (WGS) entry which is preliminary data.</text>
</comment>
<keyword evidence="3" id="KW-0449">Lipoprotein</keyword>
<sequence>MRRYPVRGSGAVVCVLALLSGCSSGTDTPPASSATSVTTTAAEPPAAAAPVPPGEVAISPGGVTTAVGAPAESTEDDYFQACLAARTWMEQRGGVARSQIEPYLASVQSAPSAGPGTFDRPWPELTPGEQAAVIVAVEAAADALCG</sequence>
<name>A0ABT8HMY7_MYCAO</name>
<evidence type="ECO:0000256" key="2">
    <source>
        <dbReference type="SAM" id="SignalP"/>
    </source>
</evidence>
<dbReference type="PROSITE" id="PS51257">
    <property type="entry name" value="PROKAR_LIPOPROTEIN"/>
    <property type="match status" value="1"/>
</dbReference>
<keyword evidence="2" id="KW-0732">Signal</keyword>
<dbReference type="InterPro" id="IPR020377">
    <property type="entry name" value="Uncharacterised_LpqV"/>
</dbReference>
<gene>
    <name evidence="3" type="ORF">QYF68_30545</name>
</gene>
<accession>A0ABT8HMY7</accession>
<dbReference type="Proteomes" id="UP001172687">
    <property type="component" value="Unassembled WGS sequence"/>
</dbReference>
<evidence type="ECO:0000256" key="1">
    <source>
        <dbReference type="SAM" id="MobiDB-lite"/>
    </source>
</evidence>
<organism evidence="3 4">
    <name type="scientific">Mycolicibacterium austroafricanum</name>
    <name type="common">Mycobacterium austroafricanum</name>
    <dbReference type="NCBI Taxonomy" id="39687"/>
    <lineage>
        <taxon>Bacteria</taxon>
        <taxon>Bacillati</taxon>
        <taxon>Actinomycetota</taxon>
        <taxon>Actinomycetes</taxon>
        <taxon>Mycobacteriales</taxon>
        <taxon>Mycobacteriaceae</taxon>
        <taxon>Mycolicibacterium</taxon>
    </lineage>
</organism>
<evidence type="ECO:0000313" key="4">
    <source>
        <dbReference type="Proteomes" id="UP001172687"/>
    </source>
</evidence>
<keyword evidence="4" id="KW-1185">Reference proteome</keyword>